<proteinExistence type="predicted"/>
<dbReference type="EMBL" id="JAEKNR010000114">
    <property type="protein sequence ID" value="MBJ7598507.1"/>
    <property type="molecule type" value="Genomic_DNA"/>
</dbReference>
<dbReference type="Proteomes" id="UP000612893">
    <property type="component" value="Unassembled WGS sequence"/>
</dbReference>
<gene>
    <name evidence="2" type="ORF">JF922_10535</name>
</gene>
<dbReference type="AlphaFoldDB" id="A0A934NDJ9"/>
<evidence type="ECO:0000313" key="2">
    <source>
        <dbReference type="EMBL" id="MBJ7598507.1"/>
    </source>
</evidence>
<feature type="chain" id="PRO_5037910233" description="Asl1-like glycosyl hydrolase catalytic domain-containing protein" evidence="1">
    <location>
        <begin position="35"/>
        <end position="335"/>
    </location>
</feature>
<accession>A0A934NDJ9</accession>
<name>A0A934NDJ9_9BACT</name>
<dbReference type="InterPro" id="IPR017853">
    <property type="entry name" value="GH"/>
</dbReference>
<evidence type="ECO:0000256" key="1">
    <source>
        <dbReference type="SAM" id="SignalP"/>
    </source>
</evidence>
<sequence>MSCSRNVRAVAASVWLKTLLIAGAMTLACGQVPAQGGQPAAAPRPANTPGAPSSIFGTNLALFDGTDQVINSRATQQLLKGANVPMVRMPFRSGQGAAFEERALEAIRYMDAIPVVIVHGLEDPSALTDDRQLIALVQRFFADTLVYVELGNEQDLVDSNVMSYVNEWNRVVPVLKAMAPTYRFIGPAVSFPNTAFLATFTRLANPRPDAISWHEYACHSQDSDATCLAYLAHWSAHVKSVNQAVQAALGTTLPIMITEWNLDDKLNARSESPKFMREWTARALQTLAKSRSEGVVAALQYCAANNGNFNLVDSAASWTPQGQAFIQALPKGPPP</sequence>
<keyword evidence="3" id="KW-1185">Reference proteome</keyword>
<evidence type="ECO:0008006" key="4">
    <source>
        <dbReference type="Google" id="ProtNLM"/>
    </source>
</evidence>
<evidence type="ECO:0000313" key="3">
    <source>
        <dbReference type="Proteomes" id="UP000612893"/>
    </source>
</evidence>
<protein>
    <recommendedName>
        <fullName evidence="4">Asl1-like glycosyl hydrolase catalytic domain-containing protein</fullName>
    </recommendedName>
</protein>
<reference evidence="2" key="1">
    <citation type="submission" date="2020-10" db="EMBL/GenBank/DDBJ databases">
        <title>Ca. Dormibacterota MAGs.</title>
        <authorList>
            <person name="Montgomery K."/>
        </authorList>
    </citation>
    <scope>NUCLEOTIDE SEQUENCE [LARGE SCALE GENOMIC DNA]</scope>
    <source>
        <strain evidence="2">SC8812_S17_10</strain>
    </source>
</reference>
<comment type="caution">
    <text evidence="2">The sequence shown here is derived from an EMBL/GenBank/DDBJ whole genome shotgun (WGS) entry which is preliminary data.</text>
</comment>
<dbReference type="SUPFAM" id="SSF51445">
    <property type="entry name" value="(Trans)glycosidases"/>
    <property type="match status" value="1"/>
</dbReference>
<dbReference type="Gene3D" id="3.20.20.80">
    <property type="entry name" value="Glycosidases"/>
    <property type="match status" value="1"/>
</dbReference>
<feature type="signal peptide" evidence="1">
    <location>
        <begin position="1"/>
        <end position="34"/>
    </location>
</feature>
<dbReference type="PROSITE" id="PS51257">
    <property type="entry name" value="PROKAR_LIPOPROTEIN"/>
    <property type="match status" value="1"/>
</dbReference>
<organism evidence="2 3">
    <name type="scientific">Candidatus Nephthysia bennettiae</name>
    <dbReference type="NCBI Taxonomy" id="3127016"/>
    <lineage>
        <taxon>Bacteria</taxon>
        <taxon>Bacillati</taxon>
        <taxon>Candidatus Dormiibacterota</taxon>
        <taxon>Candidatus Dormibacteria</taxon>
        <taxon>Candidatus Dormibacterales</taxon>
        <taxon>Candidatus Dormibacteraceae</taxon>
        <taxon>Candidatus Nephthysia</taxon>
    </lineage>
</organism>
<keyword evidence="1" id="KW-0732">Signal</keyword>